<proteinExistence type="predicted"/>
<reference evidence="1" key="1">
    <citation type="submission" date="2021-02" db="EMBL/GenBank/DDBJ databases">
        <authorList>
            <consortium name="DOE Joint Genome Institute"/>
            <person name="Ahrendt S."/>
            <person name="Looney B.P."/>
            <person name="Miyauchi S."/>
            <person name="Morin E."/>
            <person name="Drula E."/>
            <person name="Courty P.E."/>
            <person name="Chicoki N."/>
            <person name="Fauchery L."/>
            <person name="Kohler A."/>
            <person name="Kuo A."/>
            <person name="Labutti K."/>
            <person name="Pangilinan J."/>
            <person name="Lipzen A."/>
            <person name="Riley R."/>
            <person name="Andreopoulos W."/>
            <person name="He G."/>
            <person name="Johnson J."/>
            <person name="Barry K.W."/>
            <person name="Grigoriev I.V."/>
            <person name="Nagy L."/>
            <person name="Hibbett D."/>
            <person name="Henrissat B."/>
            <person name="Matheny P.B."/>
            <person name="Labbe J."/>
            <person name="Martin F."/>
        </authorList>
    </citation>
    <scope>NUCLEOTIDE SEQUENCE</scope>
    <source>
        <strain evidence="1">FP105234-sp</strain>
    </source>
</reference>
<evidence type="ECO:0000313" key="1">
    <source>
        <dbReference type="EMBL" id="KAI0049078.1"/>
    </source>
</evidence>
<dbReference type="Proteomes" id="UP000814033">
    <property type="component" value="Unassembled WGS sequence"/>
</dbReference>
<sequence>MTSTPQSTRSNFSWRAAPKKKAPTSVSFILAKPENGAPLASAVTQLPMSRRPSDMDMKSSKEGSSTRGTPQTADTPLLTVEPRASPTATNDEPHTMSDTGSNSVVNAGVQEQSNVDEAAASTLPSTSSSLTVKASPPRSSWFGSMSRGTKSSQKRAELPPPKPTALETPRKDAPAAVLTQPAPTADVSGVSSPPAMAILPPTPPRPPAVPAPATAASSSSTVPISIPVKRTWFSPASSPSPTPAQSPPPPPPVAAAIASPLTPSSIDSEVPLLSTSEPSAPMTSPGVVSGDASQHLSSLNPSTSRFSLSIPFLGRPKLPLEKALASATAVDVREPTSTALEPSDNAETPQVVEEADASAVGEFGIHNCFIASVPLINFTSFRN</sequence>
<dbReference type="EMBL" id="MU275878">
    <property type="protein sequence ID" value="KAI0049078.1"/>
    <property type="molecule type" value="Genomic_DNA"/>
</dbReference>
<comment type="caution">
    <text evidence="1">The sequence shown here is derived from an EMBL/GenBank/DDBJ whole genome shotgun (WGS) entry which is preliminary data.</text>
</comment>
<evidence type="ECO:0000313" key="2">
    <source>
        <dbReference type="Proteomes" id="UP000814033"/>
    </source>
</evidence>
<protein>
    <submittedName>
        <fullName evidence="1">Uncharacterized protein</fullName>
    </submittedName>
</protein>
<reference evidence="1" key="2">
    <citation type="journal article" date="2022" name="New Phytol.">
        <title>Evolutionary transition to the ectomycorrhizal habit in the genomes of a hyperdiverse lineage of mushroom-forming fungi.</title>
        <authorList>
            <person name="Looney B."/>
            <person name="Miyauchi S."/>
            <person name="Morin E."/>
            <person name="Drula E."/>
            <person name="Courty P.E."/>
            <person name="Kohler A."/>
            <person name="Kuo A."/>
            <person name="LaButti K."/>
            <person name="Pangilinan J."/>
            <person name="Lipzen A."/>
            <person name="Riley R."/>
            <person name="Andreopoulos W."/>
            <person name="He G."/>
            <person name="Johnson J."/>
            <person name="Nolan M."/>
            <person name="Tritt A."/>
            <person name="Barry K.W."/>
            <person name="Grigoriev I.V."/>
            <person name="Nagy L.G."/>
            <person name="Hibbett D."/>
            <person name="Henrissat B."/>
            <person name="Matheny P.B."/>
            <person name="Labbe J."/>
            <person name="Martin F.M."/>
        </authorList>
    </citation>
    <scope>NUCLEOTIDE SEQUENCE</scope>
    <source>
        <strain evidence="1">FP105234-sp</strain>
    </source>
</reference>
<name>A0ACB8RY35_9AGAM</name>
<organism evidence="1 2">
    <name type="scientific">Auriscalpium vulgare</name>
    <dbReference type="NCBI Taxonomy" id="40419"/>
    <lineage>
        <taxon>Eukaryota</taxon>
        <taxon>Fungi</taxon>
        <taxon>Dikarya</taxon>
        <taxon>Basidiomycota</taxon>
        <taxon>Agaricomycotina</taxon>
        <taxon>Agaricomycetes</taxon>
        <taxon>Russulales</taxon>
        <taxon>Auriscalpiaceae</taxon>
        <taxon>Auriscalpium</taxon>
    </lineage>
</organism>
<keyword evidence="2" id="KW-1185">Reference proteome</keyword>
<gene>
    <name evidence="1" type="ORF">FA95DRAFT_966156</name>
</gene>
<accession>A0ACB8RY35</accession>